<dbReference type="SUPFAM" id="SSF49464">
    <property type="entry name" value="Carboxypeptidase regulatory domain-like"/>
    <property type="match status" value="1"/>
</dbReference>
<dbReference type="NCBIfam" id="TIGR04057">
    <property type="entry name" value="SusC_RagA_signa"/>
    <property type="match status" value="1"/>
</dbReference>
<accession>A0AAJ6BEZ8</accession>
<dbReference type="Pfam" id="PF13715">
    <property type="entry name" value="CarbopepD_reg_2"/>
    <property type="match status" value="1"/>
</dbReference>
<sequence length="1143" mass="126599">MQKTAICGLLDHAMPSPFQVVSADQPTEADLPANTARSASSGHCPSVGSFRLPAQMLKIMRLTFFFLFAASLAVSAHAASQTVSLSGKNLRLEKVFAAIEKQTGFLVFASENLLNAAKPVSLSAEDMPLLDFLALVFREQPLSFRVEGKTVFLSEKRSSLFPVVASERPAETLEQPPAKIRVADPDGQPLAGATVTNRNTKKTGETNAEGLYSLDVSIGDVLEITFIGFEKQSIIIKDLSSTVHVSLSKAVSDLREVVINKGYYTTTQRLNTGSVSRVTSEQIKRQPISNPMTALQGMAPGVLVTQSNGLSGSAVNIMIRGQNSLRQGSSPLYIVDGVAFGNENSGSTATIGSPTAQNAFNLINPADIESIEVLKDADATAIYGSRGANGVILITTKHAAASDRGRFSFTADRGFSELPRKMDLLSTKEYLRMRREAFENAQLAPTKTNAPDLMFWDTTRYTDWQRELLGNPAQYTDLQAQYSGGNARTQFLLSTGYHHDESTIPLPDDGNKRLSALLNVTHKFNRNKGNINAGVNYVISRNQSPSNAGTFSSMLLPPDAPPLYNEDGSLNWADATWFNPLAGAYQLYSYKKENFNGHINVMYYLFDRLYVKVNVGLSKVYSDDTYAYPRAARNPISTNTSSAIFGNSTNQNWIAEPQIGYDKRFGSSKIEVLLGASWQGNAYKQMTVSAFDYTSDELLGDVGSAGRIYASHNQYEYAYSAAFGRFNYNWQDKHILNATVRRDVSSRFSAGSRGATFGSVGYAWIFSEESWLKDNAVLSFGKLKMSYGTSGNDQIGNYQYLDTYGAGTLAGYEGIPPLVPTALFNPSYHWELTRKLDVSIDLGLLKDRLSFSVNYFRNRSSNQLLSERLPSQTGFTSITNNQQAKLQNSGWEFQLNSTNIRTKDLRWSTSLNLTLPRNKLIAYPGLQKSSFSRTYIEGESYTQPWFGYHFLGVNPNTGLYDFLDVNGDGLLSSTYDYVQYKRQAQPFYGGLNNRIEYKGISLDFLWYYNRQTINRSMLTYVPGSMYNQLRTVYENAWRKPGDVTNIPRLTAASSGDAITRFYMMSSSDGATMDGSYLRLRNASLAYNVRKEWLRFIGAESCRIYCNAQNLLTISKFKTGDPETQSVDIAPPLRTYVVGISLSL</sequence>
<dbReference type="Pfam" id="PF07715">
    <property type="entry name" value="Plug"/>
    <property type="match status" value="1"/>
</dbReference>
<dbReference type="AlphaFoldDB" id="A0AAJ6BEZ8"/>
<dbReference type="InterPro" id="IPR039426">
    <property type="entry name" value="TonB-dep_rcpt-like"/>
</dbReference>
<protein>
    <submittedName>
        <fullName evidence="12">SusC/RagA family TonB-linked outer membrane protein</fullName>
    </submittedName>
</protein>
<evidence type="ECO:0000256" key="6">
    <source>
        <dbReference type="ARBA" id="ARBA00023136"/>
    </source>
</evidence>
<dbReference type="GO" id="GO:0009279">
    <property type="term" value="C:cell outer membrane"/>
    <property type="evidence" value="ECO:0007669"/>
    <property type="project" value="UniProtKB-SubCell"/>
</dbReference>
<keyword evidence="4 8" id="KW-0812">Transmembrane</keyword>
<dbReference type="InterPro" id="IPR037066">
    <property type="entry name" value="Plug_dom_sf"/>
</dbReference>
<comment type="similarity">
    <text evidence="8 9">Belongs to the TonB-dependent receptor family.</text>
</comment>
<dbReference type="SUPFAM" id="SSF56935">
    <property type="entry name" value="Porins"/>
    <property type="match status" value="1"/>
</dbReference>
<keyword evidence="3 8" id="KW-1134">Transmembrane beta strand</keyword>
<dbReference type="InterPro" id="IPR023997">
    <property type="entry name" value="TonB-dep_OMP_SusC/RagA_CS"/>
</dbReference>
<keyword evidence="6 8" id="KW-0472">Membrane</keyword>
<dbReference type="EMBL" id="CP119311">
    <property type="protein sequence ID" value="WEK33727.1"/>
    <property type="molecule type" value="Genomic_DNA"/>
</dbReference>
<dbReference type="InterPro" id="IPR012910">
    <property type="entry name" value="Plug_dom"/>
</dbReference>
<dbReference type="NCBIfam" id="TIGR04056">
    <property type="entry name" value="OMP_RagA_SusC"/>
    <property type="match status" value="1"/>
</dbReference>
<dbReference type="Gene3D" id="2.170.130.10">
    <property type="entry name" value="TonB-dependent receptor, plug domain"/>
    <property type="match status" value="1"/>
</dbReference>
<keyword evidence="2 8" id="KW-0813">Transport</keyword>
<evidence type="ECO:0000259" key="10">
    <source>
        <dbReference type="Pfam" id="PF00593"/>
    </source>
</evidence>
<reference evidence="12" key="1">
    <citation type="submission" date="2023-03" db="EMBL/GenBank/DDBJ databases">
        <title>Andean soil-derived lignocellulolytic bacterial consortium as a source of novel taxa and putative plastic-active enzymes.</title>
        <authorList>
            <person name="Diaz-Garcia L."/>
            <person name="Chuvochina M."/>
            <person name="Feuerriegel G."/>
            <person name="Bunk B."/>
            <person name="Sproer C."/>
            <person name="Streit W.R."/>
            <person name="Rodriguez L.M."/>
            <person name="Overmann J."/>
            <person name="Jimenez D.J."/>
        </authorList>
    </citation>
    <scope>NUCLEOTIDE SEQUENCE</scope>
    <source>
        <strain evidence="12">MAG 7</strain>
    </source>
</reference>
<dbReference type="InterPro" id="IPR023996">
    <property type="entry name" value="TonB-dep_OMP_SusC/RagA"/>
</dbReference>
<evidence type="ECO:0000256" key="9">
    <source>
        <dbReference type="RuleBase" id="RU003357"/>
    </source>
</evidence>
<keyword evidence="7 8" id="KW-0998">Cell outer membrane</keyword>
<keyword evidence="5 9" id="KW-0798">TonB box</keyword>
<evidence type="ECO:0000256" key="1">
    <source>
        <dbReference type="ARBA" id="ARBA00004571"/>
    </source>
</evidence>
<name>A0AAJ6BEZ8_9BACT</name>
<dbReference type="Gene3D" id="2.40.170.20">
    <property type="entry name" value="TonB-dependent receptor, beta-barrel domain"/>
    <property type="match status" value="1"/>
</dbReference>
<evidence type="ECO:0000256" key="5">
    <source>
        <dbReference type="ARBA" id="ARBA00023077"/>
    </source>
</evidence>
<feature type="domain" description="TonB-dependent receptor-like beta-barrel" evidence="10">
    <location>
        <begin position="560"/>
        <end position="1110"/>
    </location>
</feature>
<dbReference type="InterPro" id="IPR000531">
    <property type="entry name" value="Beta-barrel_TonB"/>
</dbReference>
<evidence type="ECO:0000256" key="4">
    <source>
        <dbReference type="ARBA" id="ARBA00022692"/>
    </source>
</evidence>
<evidence type="ECO:0000256" key="2">
    <source>
        <dbReference type="ARBA" id="ARBA00022448"/>
    </source>
</evidence>
<evidence type="ECO:0000256" key="7">
    <source>
        <dbReference type="ARBA" id="ARBA00023237"/>
    </source>
</evidence>
<evidence type="ECO:0000256" key="3">
    <source>
        <dbReference type="ARBA" id="ARBA00022452"/>
    </source>
</evidence>
<evidence type="ECO:0000313" key="12">
    <source>
        <dbReference type="EMBL" id="WEK33727.1"/>
    </source>
</evidence>
<feature type="domain" description="TonB-dependent receptor plug" evidence="11">
    <location>
        <begin position="271"/>
        <end position="391"/>
    </location>
</feature>
<gene>
    <name evidence="12" type="ORF">P0Y53_14645</name>
</gene>
<dbReference type="InterPro" id="IPR036942">
    <property type="entry name" value="Beta-barrel_TonB_sf"/>
</dbReference>
<evidence type="ECO:0000259" key="11">
    <source>
        <dbReference type="Pfam" id="PF07715"/>
    </source>
</evidence>
<organism evidence="12 13">
    <name type="scientific">Candidatus Pseudobacter hemicellulosilyticus</name>
    <dbReference type="NCBI Taxonomy" id="3121375"/>
    <lineage>
        <taxon>Bacteria</taxon>
        <taxon>Pseudomonadati</taxon>
        <taxon>Bacteroidota</taxon>
        <taxon>Chitinophagia</taxon>
        <taxon>Chitinophagales</taxon>
        <taxon>Chitinophagaceae</taxon>
        <taxon>Pseudobacter</taxon>
    </lineage>
</organism>
<proteinExistence type="inferred from homology"/>
<dbReference type="Proteomes" id="UP001220610">
    <property type="component" value="Chromosome"/>
</dbReference>
<dbReference type="Pfam" id="PF00593">
    <property type="entry name" value="TonB_dep_Rec_b-barrel"/>
    <property type="match status" value="1"/>
</dbReference>
<dbReference type="PROSITE" id="PS52016">
    <property type="entry name" value="TONB_DEPENDENT_REC_3"/>
    <property type="match status" value="1"/>
</dbReference>
<dbReference type="InterPro" id="IPR008969">
    <property type="entry name" value="CarboxyPept-like_regulatory"/>
</dbReference>
<comment type="subcellular location">
    <subcellularLocation>
        <location evidence="1 8">Cell outer membrane</location>
        <topology evidence="1 8">Multi-pass membrane protein</topology>
    </subcellularLocation>
</comment>
<evidence type="ECO:0000256" key="8">
    <source>
        <dbReference type="PROSITE-ProRule" id="PRU01360"/>
    </source>
</evidence>
<evidence type="ECO:0000313" key="13">
    <source>
        <dbReference type="Proteomes" id="UP001220610"/>
    </source>
</evidence>